<keyword evidence="1" id="KW-0472">Membrane</keyword>
<dbReference type="RefSeq" id="WP_381441966.1">
    <property type="nucleotide sequence ID" value="NZ_JBHSNP010000004.1"/>
</dbReference>
<keyword evidence="1" id="KW-1133">Transmembrane helix</keyword>
<name>A0ABW0TT29_9BACL</name>
<keyword evidence="4" id="KW-1185">Reference proteome</keyword>
<sequence>MDSLQSKILTGDREAFKEWMTVHIQAIERLAVQYGLTPQDAGKLAESVFRKLFNDLGHLTEEQLEENTLFNSALKKVGEFQVETSEAGLFSFEEDNELHALLIGLPKEERIAFILSSLHDKSQDDIAWIMETPLENVKDLLRSARAKLDRPDIEKRLEFLNRSFHRLRPSYNERNIFYSTPKEASESDEPVKIVSRRRKPLLMWLAGVVMLVLILSVTVLRSDAYQQSSAEKFIENKKIAFQKELEDRYQLMGLPLPDDTKANQDFYFYGNIYGNETSRQFNLFTRELERQVESKGKINKKEATEKYGELIHELRLPSEMLEQLKNEPLVKDREKSMEFLNEFAQKNDFLSNAYMGVFGEHSDIVFESELFSDGMVDIEEFMKKKTEFPIELQNAINGMETQFYSLAAIKDYMPLSLKYENPEVKKTLQQNLHLDMEAYIFLITGGLDILYYGTFGEKMEVLLELDKQLPKTRESDPLVSRFDYGYSWLVYSIAGFFDGDGIYDQNMVVREEVRGKWKQLASIGGSSSAGLVMKEFVDEMEASDWKVLVENDIQMHAFERIGDKIKEARKRR</sequence>
<evidence type="ECO:0000313" key="3">
    <source>
        <dbReference type="EMBL" id="MFC5602181.1"/>
    </source>
</evidence>
<evidence type="ECO:0000313" key="4">
    <source>
        <dbReference type="Proteomes" id="UP001596071"/>
    </source>
</evidence>
<accession>A0ABW0TT29</accession>
<feature type="domain" description="RNA polymerase sigma factor 70 region 4 type 2" evidence="2">
    <location>
        <begin position="96"/>
        <end position="148"/>
    </location>
</feature>
<evidence type="ECO:0000256" key="1">
    <source>
        <dbReference type="SAM" id="Phobius"/>
    </source>
</evidence>
<dbReference type="EMBL" id="JBHSNP010000004">
    <property type="protein sequence ID" value="MFC5602181.1"/>
    <property type="molecule type" value="Genomic_DNA"/>
</dbReference>
<dbReference type="Pfam" id="PF08281">
    <property type="entry name" value="Sigma70_r4_2"/>
    <property type="match status" value="1"/>
</dbReference>
<dbReference type="InterPro" id="IPR013249">
    <property type="entry name" value="RNA_pol_sigma70_r4_t2"/>
</dbReference>
<dbReference type="InterPro" id="IPR013324">
    <property type="entry name" value="RNA_pol_sigma_r3/r4-like"/>
</dbReference>
<reference evidence="4" key="1">
    <citation type="journal article" date="2019" name="Int. J. Syst. Evol. Microbiol.">
        <title>The Global Catalogue of Microorganisms (GCM) 10K type strain sequencing project: providing services to taxonomists for standard genome sequencing and annotation.</title>
        <authorList>
            <consortium name="The Broad Institute Genomics Platform"/>
            <consortium name="The Broad Institute Genome Sequencing Center for Infectious Disease"/>
            <person name="Wu L."/>
            <person name="Ma J."/>
        </authorList>
    </citation>
    <scope>NUCLEOTIDE SEQUENCE [LARGE SCALE GENOMIC DNA]</scope>
    <source>
        <strain evidence="4">KACC 11299</strain>
    </source>
</reference>
<dbReference type="InterPro" id="IPR036388">
    <property type="entry name" value="WH-like_DNA-bd_sf"/>
</dbReference>
<feature type="transmembrane region" description="Helical" evidence="1">
    <location>
        <begin position="201"/>
        <end position="220"/>
    </location>
</feature>
<evidence type="ECO:0000259" key="2">
    <source>
        <dbReference type="Pfam" id="PF08281"/>
    </source>
</evidence>
<organism evidence="3 4">
    <name type="scientific">Sporosarcina koreensis</name>
    <dbReference type="NCBI Taxonomy" id="334735"/>
    <lineage>
        <taxon>Bacteria</taxon>
        <taxon>Bacillati</taxon>
        <taxon>Bacillota</taxon>
        <taxon>Bacilli</taxon>
        <taxon>Bacillales</taxon>
        <taxon>Caryophanaceae</taxon>
        <taxon>Sporosarcina</taxon>
    </lineage>
</organism>
<comment type="caution">
    <text evidence="3">The sequence shown here is derived from an EMBL/GenBank/DDBJ whole genome shotgun (WGS) entry which is preliminary data.</text>
</comment>
<keyword evidence="1" id="KW-0812">Transmembrane</keyword>
<dbReference type="Proteomes" id="UP001596071">
    <property type="component" value="Unassembled WGS sequence"/>
</dbReference>
<proteinExistence type="predicted"/>
<protein>
    <submittedName>
        <fullName evidence="3">RNA polymerase sigma factor</fullName>
    </submittedName>
</protein>
<dbReference type="Gene3D" id="1.10.10.10">
    <property type="entry name" value="Winged helix-like DNA-binding domain superfamily/Winged helix DNA-binding domain"/>
    <property type="match status" value="1"/>
</dbReference>
<dbReference type="SUPFAM" id="SSF88659">
    <property type="entry name" value="Sigma3 and sigma4 domains of RNA polymerase sigma factors"/>
    <property type="match status" value="1"/>
</dbReference>
<gene>
    <name evidence="3" type="ORF">ACFPTP_02765</name>
</gene>